<sequence>MFVIPGETTFWGYGANAISHVQMDANGLTIIFLGGTQQTGNLNSEIFNVPWFTATQREVAPDKLARVSSVDFLVSYGLMPIGLATYPWLVTEFGRTPVLLVTVALCALTPLFAAFVPGTRYYRDPLLQDKNRSR</sequence>
<proteinExistence type="predicted"/>
<evidence type="ECO:0000313" key="3">
    <source>
        <dbReference type="Proteomes" id="UP000198929"/>
    </source>
</evidence>
<dbReference type="Proteomes" id="UP000198929">
    <property type="component" value="Unassembled WGS sequence"/>
</dbReference>
<dbReference type="SUPFAM" id="SSF103473">
    <property type="entry name" value="MFS general substrate transporter"/>
    <property type="match status" value="1"/>
</dbReference>
<feature type="transmembrane region" description="Helical" evidence="1">
    <location>
        <begin position="72"/>
        <end position="90"/>
    </location>
</feature>
<organism evidence="2 3">
    <name type="scientific">Corynebacterium cystitidis DSM 20524</name>
    <dbReference type="NCBI Taxonomy" id="1121357"/>
    <lineage>
        <taxon>Bacteria</taxon>
        <taxon>Bacillati</taxon>
        <taxon>Actinomycetota</taxon>
        <taxon>Actinomycetes</taxon>
        <taxon>Mycobacteriales</taxon>
        <taxon>Corynebacteriaceae</taxon>
        <taxon>Corynebacterium</taxon>
    </lineage>
</organism>
<evidence type="ECO:0000313" key="2">
    <source>
        <dbReference type="EMBL" id="SES31919.1"/>
    </source>
</evidence>
<name>A0A1H9WDQ4_9CORY</name>
<evidence type="ECO:0000256" key="1">
    <source>
        <dbReference type="SAM" id="Phobius"/>
    </source>
</evidence>
<dbReference type="STRING" id="1121357.SAMN05661109_02682"/>
<protein>
    <submittedName>
        <fullName evidence="2">Uncharacterized protein</fullName>
    </submittedName>
</protein>
<keyword evidence="1" id="KW-0812">Transmembrane</keyword>
<dbReference type="EMBL" id="FOGQ01000020">
    <property type="protein sequence ID" value="SES31919.1"/>
    <property type="molecule type" value="Genomic_DNA"/>
</dbReference>
<reference evidence="3" key="1">
    <citation type="submission" date="2016-10" db="EMBL/GenBank/DDBJ databases">
        <authorList>
            <person name="Varghese N."/>
            <person name="Submissions S."/>
        </authorList>
    </citation>
    <scope>NUCLEOTIDE SEQUENCE [LARGE SCALE GENOMIC DNA]</scope>
    <source>
        <strain evidence="3">DSM 20524</strain>
    </source>
</reference>
<keyword evidence="1" id="KW-1133">Transmembrane helix</keyword>
<dbReference type="AlphaFoldDB" id="A0A1H9WDQ4"/>
<feature type="transmembrane region" description="Helical" evidence="1">
    <location>
        <begin position="96"/>
        <end position="116"/>
    </location>
</feature>
<gene>
    <name evidence="2" type="ORF">SAMN05661109_02682</name>
</gene>
<accession>A0A1H9WDQ4</accession>
<dbReference type="InterPro" id="IPR036259">
    <property type="entry name" value="MFS_trans_sf"/>
</dbReference>
<keyword evidence="1" id="KW-0472">Membrane</keyword>
<keyword evidence="3" id="KW-1185">Reference proteome</keyword>